<organism evidence="2 3">
    <name type="scientific">Rufibacter radiotolerans</name>
    <dbReference type="NCBI Taxonomy" id="1379910"/>
    <lineage>
        <taxon>Bacteria</taxon>
        <taxon>Pseudomonadati</taxon>
        <taxon>Bacteroidota</taxon>
        <taxon>Cytophagia</taxon>
        <taxon>Cytophagales</taxon>
        <taxon>Hymenobacteraceae</taxon>
        <taxon>Rufibacter</taxon>
    </lineage>
</organism>
<sequence length="81" mass="8084">MFIALTILLIIALFITIYYVRASKAGAAQEGTTTRISGGTPQQPASPGQTTKVSPNPGSVSDGTGNDKGEGGAALSSGMQG</sequence>
<feature type="region of interest" description="Disordered" evidence="1">
    <location>
        <begin position="29"/>
        <end position="81"/>
    </location>
</feature>
<evidence type="ECO:0000256" key="1">
    <source>
        <dbReference type="SAM" id="MobiDB-lite"/>
    </source>
</evidence>
<dbReference type="RefSeq" id="WP_048922290.1">
    <property type="nucleotide sequence ID" value="NZ_CP010777.1"/>
</dbReference>
<reference evidence="2 3" key="1">
    <citation type="submission" date="2015-01" db="EMBL/GenBank/DDBJ databases">
        <title>Rufibacter sp./DG31D/ whole genome sequencing.</title>
        <authorList>
            <person name="Kim M.K."/>
            <person name="Srinivasan S."/>
            <person name="Lee J.-J."/>
        </authorList>
    </citation>
    <scope>NUCLEOTIDE SEQUENCE [LARGE SCALE GENOMIC DNA]</scope>
    <source>
        <strain evidence="2 3">DG31D</strain>
    </source>
</reference>
<keyword evidence="3" id="KW-1185">Reference proteome</keyword>
<feature type="compositionally biased region" description="Polar residues" evidence="1">
    <location>
        <begin position="30"/>
        <end position="64"/>
    </location>
</feature>
<dbReference type="EMBL" id="CP010777">
    <property type="protein sequence ID" value="AKQ47206.1"/>
    <property type="molecule type" value="Genomic_DNA"/>
</dbReference>
<accession>A0A0H4W9R4</accession>
<name>A0A0H4W9R4_9BACT</name>
<proteinExistence type="predicted"/>
<evidence type="ECO:0000313" key="2">
    <source>
        <dbReference type="EMBL" id="AKQ47206.1"/>
    </source>
</evidence>
<evidence type="ECO:0000313" key="3">
    <source>
        <dbReference type="Proteomes" id="UP000036458"/>
    </source>
</evidence>
<dbReference type="PATRIC" id="fig|1379910.4.peg.4068"/>
<protein>
    <submittedName>
        <fullName evidence="2">Uncharacterized protein</fullName>
    </submittedName>
</protein>
<dbReference type="KEGG" id="ruf:TH63_18670"/>
<dbReference type="AlphaFoldDB" id="A0A0H4W9R4"/>
<dbReference type="Proteomes" id="UP000036458">
    <property type="component" value="Chromosome"/>
</dbReference>
<gene>
    <name evidence="2" type="ORF">TH63_18670</name>
</gene>